<keyword evidence="2" id="KW-1185">Reference proteome</keyword>
<gene>
    <name evidence="1" type="ORF">chiPu_0002410</name>
</gene>
<dbReference type="AlphaFoldDB" id="A0A401S0S6"/>
<name>A0A401S0S6_CHIPU</name>
<dbReference type="EMBL" id="BEZZ01000045">
    <property type="protein sequence ID" value="GCC24012.1"/>
    <property type="molecule type" value="Genomic_DNA"/>
</dbReference>
<comment type="caution">
    <text evidence="1">The sequence shown here is derived from an EMBL/GenBank/DDBJ whole genome shotgun (WGS) entry which is preliminary data.</text>
</comment>
<evidence type="ECO:0000313" key="1">
    <source>
        <dbReference type="EMBL" id="GCC24012.1"/>
    </source>
</evidence>
<protein>
    <submittedName>
        <fullName evidence="1">Uncharacterized protein</fullName>
    </submittedName>
</protein>
<proteinExistence type="predicted"/>
<reference evidence="1 2" key="1">
    <citation type="journal article" date="2018" name="Nat. Ecol. Evol.">
        <title>Shark genomes provide insights into elasmobranch evolution and the origin of vertebrates.</title>
        <authorList>
            <person name="Hara Y"/>
            <person name="Yamaguchi K"/>
            <person name="Onimaru K"/>
            <person name="Kadota M"/>
            <person name="Koyanagi M"/>
            <person name="Keeley SD"/>
            <person name="Tatsumi K"/>
            <person name="Tanaka K"/>
            <person name="Motone F"/>
            <person name="Kageyama Y"/>
            <person name="Nozu R"/>
            <person name="Adachi N"/>
            <person name="Nishimura O"/>
            <person name="Nakagawa R"/>
            <person name="Tanegashima C"/>
            <person name="Kiyatake I"/>
            <person name="Matsumoto R"/>
            <person name="Murakumo K"/>
            <person name="Nishida K"/>
            <person name="Terakita A"/>
            <person name="Kuratani S"/>
            <person name="Sato K"/>
            <person name="Hyodo S Kuraku.S."/>
        </authorList>
    </citation>
    <scope>NUCLEOTIDE SEQUENCE [LARGE SCALE GENOMIC DNA]</scope>
</reference>
<sequence length="66" mass="7404">MTTWMRLSCGTMLQIHFSFFKRSGKTEDDAGPPELGEACPVSELGLKFLQLEVLNDTQNLKAVQMI</sequence>
<evidence type="ECO:0000313" key="2">
    <source>
        <dbReference type="Proteomes" id="UP000287033"/>
    </source>
</evidence>
<organism evidence="1 2">
    <name type="scientific">Chiloscyllium punctatum</name>
    <name type="common">Brownbanded bambooshark</name>
    <name type="synonym">Hemiscyllium punctatum</name>
    <dbReference type="NCBI Taxonomy" id="137246"/>
    <lineage>
        <taxon>Eukaryota</taxon>
        <taxon>Metazoa</taxon>
        <taxon>Chordata</taxon>
        <taxon>Craniata</taxon>
        <taxon>Vertebrata</taxon>
        <taxon>Chondrichthyes</taxon>
        <taxon>Elasmobranchii</taxon>
        <taxon>Galeomorphii</taxon>
        <taxon>Galeoidea</taxon>
        <taxon>Orectolobiformes</taxon>
        <taxon>Hemiscylliidae</taxon>
        <taxon>Chiloscyllium</taxon>
    </lineage>
</organism>
<accession>A0A401S0S6</accession>
<dbReference type="Proteomes" id="UP000287033">
    <property type="component" value="Unassembled WGS sequence"/>
</dbReference>